<accession>A0A1T4R6C9</accession>
<dbReference type="Proteomes" id="UP000190637">
    <property type="component" value="Unassembled WGS sequence"/>
</dbReference>
<reference evidence="2 3" key="1">
    <citation type="submission" date="2017-02" db="EMBL/GenBank/DDBJ databases">
        <authorList>
            <person name="Peterson S.W."/>
        </authorList>
    </citation>
    <scope>NUCLEOTIDE SEQUENCE [LARGE SCALE GENOMIC DNA]</scope>
    <source>
        <strain evidence="2 3">DSM 45154</strain>
    </source>
</reference>
<feature type="region of interest" description="Disordered" evidence="1">
    <location>
        <begin position="1"/>
        <end position="77"/>
    </location>
</feature>
<keyword evidence="3" id="KW-1185">Reference proteome</keyword>
<dbReference type="EMBL" id="FUWS01000006">
    <property type="protein sequence ID" value="SKA11453.1"/>
    <property type="molecule type" value="Genomic_DNA"/>
</dbReference>
<protein>
    <submittedName>
        <fullName evidence="2">Uncharacterized protein</fullName>
    </submittedName>
</protein>
<dbReference type="AlphaFoldDB" id="A0A1T4R6C9"/>
<name>A0A1T4R6C9_9ACTN</name>
<evidence type="ECO:0000256" key="1">
    <source>
        <dbReference type="SAM" id="MobiDB-lite"/>
    </source>
</evidence>
<feature type="compositionally biased region" description="Basic and acidic residues" evidence="1">
    <location>
        <begin position="1"/>
        <end position="17"/>
    </location>
</feature>
<organism evidence="2 3">
    <name type="scientific">Marinactinospora thermotolerans DSM 45154</name>
    <dbReference type="NCBI Taxonomy" id="1122192"/>
    <lineage>
        <taxon>Bacteria</taxon>
        <taxon>Bacillati</taxon>
        <taxon>Actinomycetota</taxon>
        <taxon>Actinomycetes</taxon>
        <taxon>Streptosporangiales</taxon>
        <taxon>Nocardiopsidaceae</taxon>
        <taxon>Marinactinospora</taxon>
    </lineage>
</organism>
<evidence type="ECO:0000313" key="2">
    <source>
        <dbReference type="EMBL" id="SKA11453.1"/>
    </source>
</evidence>
<feature type="compositionally biased region" description="Basic and acidic residues" evidence="1">
    <location>
        <begin position="28"/>
        <end position="37"/>
    </location>
</feature>
<sequence>MSEPLGHEPRTTHDRDVAPLLRDDEEQEGQRPREEGRQVTGTGVPTDIPREDDDERARSRDEGPSTGGSAHDHVPRP</sequence>
<dbReference type="STRING" id="1122192.SAMN02745673_02556"/>
<gene>
    <name evidence="2" type="ORF">SAMN02745673_02556</name>
</gene>
<dbReference type="RefSeq" id="WP_078761865.1">
    <property type="nucleotide sequence ID" value="NZ_FUWS01000006.1"/>
</dbReference>
<proteinExistence type="predicted"/>
<evidence type="ECO:0000313" key="3">
    <source>
        <dbReference type="Proteomes" id="UP000190637"/>
    </source>
</evidence>